<gene>
    <name evidence="2" type="ORF">TTHERM_00056070</name>
</gene>
<proteinExistence type="predicted"/>
<name>I7LTU2_TETTS</name>
<protein>
    <submittedName>
        <fullName evidence="2">Uncharacterized protein</fullName>
    </submittedName>
</protein>
<accession>I7LTU2</accession>
<organism evidence="2 3">
    <name type="scientific">Tetrahymena thermophila (strain SB210)</name>
    <dbReference type="NCBI Taxonomy" id="312017"/>
    <lineage>
        <taxon>Eukaryota</taxon>
        <taxon>Sar</taxon>
        <taxon>Alveolata</taxon>
        <taxon>Ciliophora</taxon>
        <taxon>Intramacronucleata</taxon>
        <taxon>Oligohymenophorea</taxon>
        <taxon>Hymenostomatida</taxon>
        <taxon>Tetrahymenina</taxon>
        <taxon>Tetrahymenidae</taxon>
        <taxon>Tetrahymena</taxon>
    </lineage>
</organism>
<feature type="compositionally biased region" description="Low complexity" evidence="1">
    <location>
        <begin position="373"/>
        <end position="392"/>
    </location>
</feature>
<evidence type="ECO:0000256" key="1">
    <source>
        <dbReference type="SAM" id="MobiDB-lite"/>
    </source>
</evidence>
<dbReference type="InParanoid" id="I7LTU2"/>
<dbReference type="RefSeq" id="XP_001007538.2">
    <property type="nucleotide sequence ID" value="XM_001007538.2"/>
</dbReference>
<dbReference type="Proteomes" id="UP000009168">
    <property type="component" value="Unassembled WGS sequence"/>
</dbReference>
<evidence type="ECO:0000313" key="3">
    <source>
        <dbReference type="Proteomes" id="UP000009168"/>
    </source>
</evidence>
<sequence length="703" mass="82825">MSENIINTPSKFVRSTKKAMTYASQVVFSPRSQLKEQNLVSINKLQRSSSKVLTPKVEFNSTKVYSQQNEGEFGNSKYKKLKSLKIFEQKNEKIIQNSPLLFYLQDSKLQDDLETPSQKLLLDKIQDTIQLDFSKFYRNDKTAVTNLQQRQKKPINKQNLLEQIASYGLDNKVSYEHQKDPQKARKPLQLQQIYHKNNSTNKYSNRVPSPFQNTFLNSPSQDKRQFQQLSLQRHLPISQVQKKFISFKIRGDQTEKIDLSNQIRLEKTNSFLEIKDKFFQINRLFQEKIDQQLSNKESPMLKLLILKGYKPQNLCFYFSKLIENIVTNCSYPQEQSTFSNNQKKIITRKNSINLENQEDFEKTYQYSLHNQINNNTTNSSSSSKFTNNLTTNPSSEKDLNTHSAIYSQTNIFTNKFEQTTKRVNFQKSKIDESVMQIHSLAHISSNLIEDIQFRTQPQIQLTQHISQTAQQFSNSLDLEEIVNNEDEIDQKDNIDNTQRATVKEKLYTVLKDQKSDLTQQKLSFNLFFKIPGLIYDELVQILSQILRNNVKNLNEINYLIKYLNEHKKEYTPQNLVEEFGSVERIQNTAKVLINKLISESLLPIQIQEFQQEQEILNFVNSLLNSDWKQLKHYSNILNMNSKLSFAEFYLFKQLIHRQLLEVFDRDERIYLLPQVMEKIEYQIMYNNYLTGTKRIKTTTFQEI</sequence>
<dbReference type="KEGG" id="tet:TTHERM_00056070"/>
<dbReference type="EMBL" id="GG662853">
    <property type="protein sequence ID" value="EAR87293.2"/>
    <property type="molecule type" value="Genomic_DNA"/>
</dbReference>
<dbReference type="AlphaFoldDB" id="I7LTU2"/>
<dbReference type="GeneID" id="7835121"/>
<evidence type="ECO:0000313" key="2">
    <source>
        <dbReference type="EMBL" id="EAR87293.2"/>
    </source>
</evidence>
<keyword evidence="3" id="KW-1185">Reference proteome</keyword>
<feature type="region of interest" description="Disordered" evidence="1">
    <location>
        <begin position="373"/>
        <end position="400"/>
    </location>
</feature>
<reference evidence="3" key="1">
    <citation type="journal article" date="2006" name="PLoS Biol.">
        <title>Macronuclear genome sequence of the ciliate Tetrahymena thermophila, a model eukaryote.</title>
        <authorList>
            <person name="Eisen J.A."/>
            <person name="Coyne R.S."/>
            <person name="Wu M."/>
            <person name="Wu D."/>
            <person name="Thiagarajan M."/>
            <person name="Wortman J.R."/>
            <person name="Badger J.H."/>
            <person name="Ren Q."/>
            <person name="Amedeo P."/>
            <person name="Jones K.M."/>
            <person name="Tallon L.J."/>
            <person name="Delcher A.L."/>
            <person name="Salzberg S.L."/>
            <person name="Silva J.C."/>
            <person name="Haas B.J."/>
            <person name="Majoros W.H."/>
            <person name="Farzad M."/>
            <person name="Carlton J.M."/>
            <person name="Smith R.K. Jr."/>
            <person name="Garg J."/>
            <person name="Pearlman R.E."/>
            <person name="Karrer K.M."/>
            <person name="Sun L."/>
            <person name="Manning G."/>
            <person name="Elde N.C."/>
            <person name="Turkewitz A.P."/>
            <person name="Asai D.J."/>
            <person name="Wilkes D.E."/>
            <person name="Wang Y."/>
            <person name="Cai H."/>
            <person name="Collins K."/>
            <person name="Stewart B.A."/>
            <person name="Lee S.R."/>
            <person name="Wilamowska K."/>
            <person name="Weinberg Z."/>
            <person name="Ruzzo W.L."/>
            <person name="Wloga D."/>
            <person name="Gaertig J."/>
            <person name="Frankel J."/>
            <person name="Tsao C.-C."/>
            <person name="Gorovsky M.A."/>
            <person name="Keeling P.J."/>
            <person name="Waller R.F."/>
            <person name="Patron N.J."/>
            <person name="Cherry J.M."/>
            <person name="Stover N.A."/>
            <person name="Krieger C.J."/>
            <person name="del Toro C."/>
            <person name="Ryder H.F."/>
            <person name="Williamson S.C."/>
            <person name="Barbeau R.A."/>
            <person name="Hamilton E.P."/>
            <person name="Orias E."/>
        </authorList>
    </citation>
    <scope>NUCLEOTIDE SEQUENCE [LARGE SCALE GENOMIC DNA]</scope>
    <source>
        <strain evidence="3">SB210</strain>
    </source>
</reference>